<dbReference type="RefSeq" id="WP_394826895.1">
    <property type="nucleotide sequence ID" value="NZ_CP089984.1"/>
</dbReference>
<evidence type="ECO:0000256" key="1">
    <source>
        <dbReference type="SAM" id="MobiDB-lite"/>
    </source>
</evidence>
<dbReference type="Proteomes" id="UP001370348">
    <property type="component" value="Chromosome"/>
</dbReference>
<dbReference type="Pfam" id="PF13795">
    <property type="entry name" value="HupE_UreJ_2"/>
    <property type="match status" value="1"/>
</dbReference>
<gene>
    <name evidence="3" type="ORF">LZC94_08275</name>
</gene>
<keyword evidence="2" id="KW-0472">Membrane</keyword>
<feature type="transmembrane region" description="Helical" evidence="2">
    <location>
        <begin position="338"/>
        <end position="363"/>
    </location>
</feature>
<keyword evidence="4" id="KW-1185">Reference proteome</keyword>
<evidence type="ECO:0000256" key="2">
    <source>
        <dbReference type="SAM" id="Phobius"/>
    </source>
</evidence>
<sequence length="405" mass="43642">MRRLFQTCAAIIGIIVAFIILAPRTAGAHAWSISSLTLQTQGDALVEDLLLDGATLATLLHLDQNGNGLLESTEAEAGRRALLTYLEPKLRIETDRGTCILQSMTAYAVEGERLHLARSRTCPAAWNRLRVVNEAFQEDAGGHTFLGTFHVDQTTTGHVFRPTTAEIALARRPSSDGRSEGDGHPESDRPAPSGFGSLVAQGIEHILTGYDHLAFVISLVLVVTGLRELGLVITSFTLAHSITLALGALDLVSPPARLIEATICVTILFVALENAVLARRGTARIAPPGSSAGITPVAPSLRWRPAMTFGFGLVHGFGFSNQLRELGLRSHGLVKTLVAFNLGVEIGQLMVVLPLFFALGWFIKWFSRPLEAKRRIVLSTSGVVAALALVWLTERCADVRIFSFG</sequence>
<name>A0ABZ2M647_9BACT</name>
<dbReference type="InterPro" id="IPR032809">
    <property type="entry name" value="Put_HupE_UreJ"/>
</dbReference>
<reference evidence="3 4" key="1">
    <citation type="submission" date="2021-12" db="EMBL/GenBank/DDBJ databases">
        <title>Discovery of the Pendulisporaceae a myxobacterial family with distinct sporulation behavior and unique specialized metabolism.</title>
        <authorList>
            <person name="Garcia R."/>
            <person name="Popoff A."/>
            <person name="Bader C.D."/>
            <person name="Loehr J."/>
            <person name="Walesch S."/>
            <person name="Walt C."/>
            <person name="Boldt J."/>
            <person name="Bunk B."/>
            <person name="Haeckl F.J.F.P.J."/>
            <person name="Gunesch A.P."/>
            <person name="Birkelbach J."/>
            <person name="Nuebel U."/>
            <person name="Pietschmann T."/>
            <person name="Bach T."/>
            <person name="Mueller R."/>
        </authorList>
    </citation>
    <scope>NUCLEOTIDE SEQUENCE [LARGE SCALE GENOMIC DNA]</scope>
    <source>
        <strain evidence="3 4">MSr11954</strain>
    </source>
</reference>
<keyword evidence="2" id="KW-1133">Transmembrane helix</keyword>
<dbReference type="EMBL" id="CP089984">
    <property type="protein sequence ID" value="WXB17265.1"/>
    <property type="molecule type" value="Genomic_DNA"/>
</dbReference>
<protein>
    <submittedName>
        <fullName evidence="3">HupE/UreJ family protein</fullName>
    </submittedName>
</protein>
<evidence type="ECO:0000313" key="3">
    <source>
        <dbReference type="EMBL" id="WXB17265.1"/>
    </source>
</evidence>
<proteinExistence type="predicted"/>
<organism evidence="3 4">
    <name type="scientific">Pendulispora albinea</name>
    <dbReference type="NCBI Taxonomy" id="2741071"/>
    <lineage>
        <taxon>Bacteria</taxon>
        <taxon>Pseudomonadati</taxon>
        <taxon>Myxococcota</taxon>
        <taxon>Myxococcia</taxon>
        <taxon>Myxococcales</taxon>
        <taxon>Sorangiineae</taxon>
        <taxon>Pendulisporaceae</taxon>
        <taxon>Pendulispora</taxon>
    </lineage>
</organism>
<accession>A0ABZ2M647</accession>
<feature type="compositionally biased region" description="Basic and acidic residues" evidence="1">
    <location>
        <begin position="173"/>
        <end position="189"/>
    </location>
</feature>
<feature type="transmembrane region" description="Helical" evidence="2">
    <location>
        <begin position="375"/>
        <end position="393"/>
    </location>
</feature>
<keyword evidence="2" id="KW-0812">Transmembrane</keyword>
<evidence type="ECO:0000313" key="4">
    <source>
        <dbReference type="Proteomes" id="UP001370348"/>
    </source>
</evidence>
<feature type="region of interest" description="Disordered" evidence="1">
    <location>
        <begin position="170"/>
        <end position="194"/>
    </location>
</feature>